<accession>A0A542DBW3</accession>
<dbReference type="PANTHER" id="PTHR43174:SF2">
    <property type="entry name" value="UDP-N-ACETYLGLUCOSAMINE 2-EPIMERASE"/>
    <property type="match status" value="1"/>
</dbReference>
<evidence type="ECO:0000256" key="1">
    <source>
        <dbReference type="ARBA" id="ARBA00023235"/>
    </source>
</evidence>
<dbReference type="CDD" id="cd03786">
    <property type="entry name" value="GTB_UDP-GlcNAc_2-Epimerase"/>
    <property type="match status" value="1"/>
</dbReference>
<dbReference type="PANTHER" id="PTHR43174">
    <property type="entry name" value="UDP-N-ACETYLGLUCOSAMINE 2-EPIMERASE"/>
    <property type="match status" value="1"/>
</dbReference>
<dbReference type="InterPro" id="IPR029767">
    <property type="entry name" value="WecB-like"/>
</dbReference>
<comment type="similarity">
    <text evidence="2 4">Belongs to the UDP-N-acetylglucosamine 2-epimerase family.</text>
</comment>
<evidence type="ECO:0000256" key="4">
    <source>
        <dbReference type="RuleBase" id="RU003513"/>
    </source>
</evidence>
<evidence type="ECO:0000259" key="5">
    <source>
        <dbReference type="Pfam" id="PF02350"/>
    </source>
</evidence>
<gene>
    <name evidence="6" type="ORF">FB471_0192</name>
</gene>
<dbReference type="EC" id="5.1.3.14" evidence="3"/>
<name>A0A542DBW3_AMYCI</name>
<feature type="domain" description="UDP-N-acetylglucosamine 2-epimerase" evidence="5">
    <location>
        <begin position="40"/>
        <end position="377"/>
    </location>
</feature>
<dbReference type="Gene3D" id="3.40.50.2000">
    <property type="entry name" value="Glycogen Phosphorylase B"/>
    <property type="match status" value="2"/>
</dbReference>
<reference evidence="6 7" key="1">
    <citation type="submission" date="2019-06" db="EMBL/GenBank/DDBJ databases">
        <title>Sequencing the genomes of 1000 actinobacteria strains.</title>
        <authorList>
            <person name="Klenk H.-P."/>
        </authorList>
    </citation>
    <scope>NUCLEOTIDE SEQUENCE [LARGE SCALE GENOMIC DNA]</scope>
    <source>
        <strain evidence="6 7">DSM 45679</strain>
    </source>
</reference>
<comment type="caution">
    <text evidence="6">The sequence shown here is derived from an EMBL/GenBank/DDBJ whole genome shotgun (WGS) entry which is preliminary data.</text>
</comment>
<evidence type="ECO:0000313" key="7">
    <source>
        <dbReference type="Proteomes" id="UP000320876"/>
    </source>
</evidence>
<dbReference type="GO" id="GO:0008761">
    <property type="term" value="F:UDP-N-acetylglucosamine 2-epimerase activity"/>
    <property type="evidence" value="ECO:0007669"/>
    <property type="project" value="UniProtKB-EC"/>
</dbReference>
<dbReference type="NCBIfam" id="TIGR00236">
    <property type="entry name" value="wecB"/>
    <property type="match status" value="1"/>
</dbReference>
<evidence type="ECO:0000256" key="2">
    <source>
        <dbReference type="ARBA" id="ARBA00038209"/>
    </source>
</evidence>
<dbReference type="InterPro" id="IPR003331">
    <property type="entry name" value="UDP_GlcNAc_Epimerase_2_dom"/>
</dbReference>
<evidence type="ECO:0000313" key="6">
    <source>
        <dbReference type="EMBL" id="TQJ00561.1"/>
    </source>
</evidence>
<sequence length="389" mass="41418">MAPEFLSRVLVIALMKKNILMVAGTRPEAVKLAPVTLAMAGHASMTPRIVASGQHPTMVGQALEPFDLHVDRQLCFARGAGGLASVTGGMLGALDAAISDFAPSAVVVQGDTATTLAGALAAFWRGIPVVHVEAGLRTGNLRAPFPEEANRVLVSRIASLHLAPTESAARALLDEAIPAERVVLTGNTVVDALHHIAAKELPIADPDLREGVRDARRLMLVTLHRRESWGDGIDRVLVAVRKIVTAHPELRVVLPAHPNPAVRAQVRSALRTTPRVTITDPLAYSDLVWVMRRCTLIVTDSGGIQEEAPSFAVPVLVTREATERREAIESGSAWLVGTDDVRIVETAEQLLANKVELAARNPYGAGDAGHRAVRAIERFLDLPAAGMAA</sequence>
<dbReference type="Pfam" id="PF02350">
    <property type="entry name" value="Epimerase_2"/>
    <property type="match status" value="1"/>
</dbReference>
<dbReference type="Proteomes" id="UP000320876">
    <property type="component" value="Unassembled WGS sequence"/>
</dbReference>
<protein>
    <recommendedName>
        <fullName evidence="3">UDP-N-acetylglucosamine 2-epimerase (non-hydrolyzing)</fullName>
        <ecNumber evidence="3">5.1.3.14</ecNumber>
    </recommendedName>
</protein>
<dbReference type="EMBL" id="VFML01000001">
    <property type="protein sequence ID" value="TQJ00561.1"/>
    <property type="molecule type" value="Genomic_DNA"/>
</dbReference>
<keyword evidence="1 4" id="KW-0413">Isomerase</keyword>
<dbReference type="AlphaFoldDB" id="A0A542DBW3"/>
<dbReference type="SUPFAM" id="SSF53756">
    <property type="entry name" value="UDP-Glycosyltransferase/glycogen phosphorylase"/>
    <property type="match status" value="1"/>
</dbReference>
<organism evidence="6 7">
    <name type="scientific">Amycolatopsis cihanbeyliensis</name>
    <dbReference type="NCBI Taxonomy" id="1128664"/>
    <lineage>
        <taxon>Bacteria</taxon>
        <taxon>Bacillati</taxon>
        <taxon>Actinomycetota</taxon>
        <taxon>Actinomycetes</taxon>
        <taxon>Pseudonocardiales</taxon>
        <taxon>Pseudonocardiaceae</taxon>
        <taxon>Amycolatopsis</taxon>
    </lineage>
</organism>
<proteinExistence type="inferred from homology"/>
<keyword evidence="7" id="KW-1185">Reference proteome</keyword>
<evidence type="ECO:0000256" key="3">
    <source>
        <dbReference type="ARBA" id="ARBA00038858"/>
    </source>
</evidence>